<keyword evidence="6" id="KW-0808">Transferase</keyword>
<dbReference type="InterPro" id="IPR036890">
    <property type="entry name" value="HATPase_C_sf"/>
</dbReference>
<dbReference type="SMART" id="SM00388">
    <property type="entry name" value="HisKA"/>
    <property type="match status" value="1"/>
</dbReference>
<dbReference type="RefSeq" id="WP_015280609.1">
    <property type="nucleotide sequence ID" value="NC_019940.1"/>
</dbReference>
<dbReference type="PROSITE" id="PS50110">
    <property type="entry name" value="RESPONSE_REGULATORY"/>
    <property type="match status" value="1"/>
</dbReference>
<dbReference type="SUPFAM" id="SSF55874">
    <property type="entry name" value="ATPase domain of HSP90 chaperone/DNA topoisomerase II/histidine kinase"/>
    <property type="match status" value="1"/>
</dbReference>
<dbReference type="InterPro" id="IPR001789">
    <property type="entry name" value="Sig_transdc_resp-reg_receiver"/>
</dbReference>
<proteinExistence type="predicted"/>
<dbReference type="CDD" id="cd17546">
    <property type="entry name" value="REC_hyHK_CKI1_RcsC-like"/>
    <property type="match status" value="1"/>
</dbReference>
<dbReference type="SUPFAM" id="SSF47226">
    <property type="entry name" value="Histidine-containing phosphotransfer domain, HPT domain"/>
    <property type="match status" value="1"/>
</dbReference>
<dbReference type="Proteomes" id="UP000010816">
    <property type="component" value="Chromosome"/>
</dbReference>
<dbReference type="GO" id="GO:0005886">
    <property type="term" value="C:plasma membrane"/>
    <property type="evidence" value="ECO:0007669"/>
    <property type="project" value="UniProtKB-SubCell"/>
</dbReference>
<dbReference type="InterPro" id="IPR036097">
    <property type="entry name" value="HisK_dim/P_sf"/>
</dbReference>
<dbReference type="PRINTS" id="PR00344">
    <property type="entry name" value="BCTRLSENSOR"/>
</dbReference>
<dbReference type="PATRIC" id="fig|765912.4.peg.1658"/>
<dbReference type="eggNOG" id="COG0784">
    <property type="taxonomic scope" value="Bacteria"/>
</dbReference>
<dbReference type="PROSITE" id="PS50894">
    <property type="entry name" value="HPT"/>
    <property type="match status" value="1"/>
</dbReference>
<dbReference type="Pfam" id="PF00512">
    <property type="entry name" value="HisKA"/>
    <property type="match status" value="1"/>
</dbReference>
<dbReference type="Gene3D" id="1.20.120.160">
    <property type="entry name" value="HPT domain"/>
    <property type="match status" value="1"/>
</dbReference>
<evidence type="ECO:0000256" key="10">
    <source>
        <dbReference type="ARBA" id="ARBA00022840"/>
    </source>
</evidence>
<feature type="modified residue" description="4-aspartylphosphate" evidence="17">
    <location>
        <position position="615"/>
    </location>
</feature>
<evidence type="ECO:0000256" key="17">
    <source>
        <dbReference type="PROSITE-ProRule" id="PRU00169"/>
    </source>
</evidence>
<evidence type="ECO:0000313" key="23">
    <source>
        <dbReference type="EMBL" id="AGA90468.1"/>
    </source>
</evidence>
<protein>
    <recommendedName>
        <fullName evidence="15">Sensory/regulatory protein RpfC</fullName>
        <ecNumber evidence="3">2.7.13.3</ecNumber>
    </recommendedName>
</protein>
<keyword evidence="13 19" id="KW-0472">Membrane</keyword>
<dbReference type="InterPro" id="IPR005467">
    <property type="entry name" value="His_kinase_dom"/>
</dbReference>
<dbReference type="Gene3D" id="3.40.50.2300">
    <property type="match status" value="1"/>
</dbReference>
<dbReference type="InterPro" id="IPR003594">
    <property type="entry name" value="HATPase_dom"/>
</dbReference>
<evidence type="ECO:0000256" key="4">
    <source>
        <dbReference type="ARBA" id="ARBA00022475"/>
    </source>
</evidence>
<dbReference type="PANTHER" id="PTHR45339:SF1">
    <property type="entry name" value="HYBRID SIGNAL TRANSDUCTION HISTIDINE KINASE J"/>
    <property type="match status" value="1"/>
</dbReference>
<evidence type="ECO:0000256" key="2">
    <source>
        <dbReference type="ARBA" id="ARBA00004651"/>
    </source>
</evidence>
<evidence type="ECO:0000256" key="7">
    <source>
        <dbReference type="ARBA" id="ARBA00022692"/>
    </source>
</evidence>
<feature type="domain" description="HPt" evidence="22">
    <location>
        <begin position="728"/>
        <end position="822"/>
    </location>
</feature>
<dbReference type="Pfam" id="PF01627">
    <property type="entry name" value="Hpt"/>
    <property type="match status" value="1"/>
</dbReference>
<evidence type="ECO:0000256" key="11">
    <source>
        <dbReference type="ARBA" id="ARBA00022989"/>
    </source>
</evidence>
<dbReference type="Pfam" id="PF00072">
    <property type="entry name" value="Response_reg"/>
    <property type="match status" value="1"/>
</dbReference>
<keyword evidence="4" id="KW-1003">Cell membrane</keyword>
<organism evidence="23 24">
    <name type="scientific">Thioflavicoccus mobilis 8321</name>
    <dbReference type="NCBI Taxonomy" id="765912"/>
    <lineage>
        <taxon>Bacteria</taxon>
        <taxon>Pseudomonadati</taxon>
        <taxon>Pseudomonadota</taxon>
        <taxon>Gammaproteobacteria</taxon>
        <taxon>Chromatiales</taxon>
        <taxon>Chromatiaceae</taxon>
        <taxon>Thioflavicoccus</taxon>
    </lineage>
</organism>
<feature type="domain" description="Response regulatory" evidence="21">
    <location>
        <begin position="562"/>
        <end position="682"/>
    </location>
</feature>
<dbReference type="FunFam" id="3.30.565.10:FF:000010">
    <property type="entry name" value="Sensor histidine kinase RcsC"/>
    <property type="match status" value="1"/>
</dbReference>
<evidence type="ECO:0000256" key="14">
    <source>
        <dbReference type="ARBA" id="ARBA00064003"/>
    </source>
</evidence>
<keyword evidence="24" id="KW-1185">Reference proteome</keyword>
<keyword evidence="7 19" id="KW-0812">Transmembrane</keyword>
<evidence type="ECO:0000259" key="20">
    <source>
        <dbReference type="PROSITE" id="PS50109"/>
    </source>
</evidence>
<dbReference type="GO" id="GO:0000155">
    <property type="term" value="F:phosphorelay sensor kinase activity"/>
    <property type="evidence" value="ECO:0007669"/>
    <property type="project" value="InterPro"/>
</dbReference>
<sequence length="839" mass="90877">MIRLIIGVLAASYLLVAKLGGSTALAGAFIVWLAIAFLGAALLLLLGVLLWPAPSAVRRIAGIVLDMATTSVAIGIAGEYGAPLLTVYLWVIIGNGFRFGLTYLALASAAAVLGFGATILWSLYWNTHLFVATGFLLVLLVIPPYMAVLMRRLTVAIARANEASRAKSQFLAKMSHELRTPLNGVIGMSDLLMDSRLSREQQSFARTIQNSATTLLGIIENILDFSKIEAGRVTLEFVDFDLHRLLTDTVKMFRPQAQRKRLALNLCIDPQVPFLLKGDPLHVRQIVMNLLSNAVKFTEDGWVELRVAQAVPINGQASVRLRFEVEDTGIGIPPADQRRIFESFRQADSSTTRRFGGTGLGTAIARELAQLMGGDIGLESTPGKGSLFWVELPFVLQEETRREHGTGLRLADLRALVIARGEASKTLTDWLEGWGVDHHLAESSALAFAELVEAERNDRPYGVVLVCANCLDLEPEQFAAAVRAEALLGATGLVLINAPLMAEGQGRWRELGYLAVLYEPLDKTLLFNAIHAARSAHEVTENVVSLIERYRHLAAPGSGGMQILVAEDNETNRLVLRGLLERLGHRVTVVDDGESALDALADQSGAGAFDLMILDHNMPGRSGLEVYKAHRFMMLRRPVPTIILTADATSEAQAACREAGVDAYLTKPVETARLLETIAALSRRSAQRELQSEAQRPGAAQGAGAGRGHSSALLNEDKLRALLRIGAGSDFFDELIGGFLRDSLGSIERMATALAEQDYPALRAAVHALKGSAAELGADRLIALSGELRALKPFELDSSKAKALVAELRAAHDETARLLKDFALRERGASKESTPRSRL</sequence>
<dbReference type="SMART" id="SM00387">
    <property type="entry name" value="HATPase_c"/>
    <property type="match status" value="1"/>
</dbReference>
<keyword evidence="8" id="KW-0547">Nucleotide-binding</keyword>
<dbReference type="InterPro" id="IPR003661">
    <property type="entry name" value="HisK_dim/P_dom"/>
</dbReference>
<evidence type="ECO:0000256" key="8">
    <source>
        <dbReference type="ARBA" id="ARBA00022741"/>
    </source>
</evidence>
<evidence type="ECO:0000313" key="24">
    <source>
        <dbReference type="Proteomes" id="UP000010816"/>
    </source>
</evidence>
<feature type="domain" description="Histidine kinase" evidence="20">
    <location>
        <begin position="173"/>
        <end position="396"/>
    </location>
</feature>
<keyword evidence="9 23" id="KW-0418">Kinase</keyword>
<evidence type="ECO:0000256" key="6">
    <source>
        <dbReference type="ARBA" id="ARBA00022679"/>
    </source>
</evidence>
<dbReference type="GO" id="GO:0005524">
    <property type="term" value="F:ATP binding"/>
    <property type="evidence" value="ECO:0007669"/>
    <property type="project" value="UniProtKB-KW"/>
</dbReference>
<accession>L0GUP9</accession>
<feature type="transmembrane region" description="Helical" evidence="19">
    <location>
        <begin position="99"/>
        <end position="122"/>
    </location>
</feature>
<dbReference type="PANTHER" id="PTHR45339">
    <property type="entry name" value="HYBRID SIGNAL TRANSDUCTION HISTIDINE KINASE J"/>
    <property type="match status" value="1"/>
</dbReference>
<dbReference type="InterPro" id="IPR008207">
    <property type="entry name" value="Sig_transdc_His_kin_Hpt_dom"/>
</dbReference>
<evidence type="ECO:0000256" key="13">
    <source>
        <dbReference type="ARBA" id="ARBA00023136"/>
    </source>
</evidence>
<dbReference type="PROSITE" id="PS50109">
    <property type="entry name" value="HIS_KIN"/>
    <property type="match status" value="1"/>
</dbReference>
<dbReference type="eggNOG" id="COG2205">
    <property type="taxonomic scope" value="Bacteria"/>
</dbReference>
<dbReference type="FunFam" id="1.10.287.130:FF:000002">
    <property type="entry name" value="Two-component osmosensing histidine kinase"/>
    <property type="match status" value="1"/>
</dbReference>
<dbReference type="Gene3D" id="3.30.565.10">
    <property type="entry name" value="Histidine kinase-like ATPase, C-terminal domain"/>
    <property type="match status" value="1"/>
</dbReference>
<keyword evidence="11 19" id="KW-1133">Transmembrane helix</keyword>
<dbReference type="Gene3D" id="1.10.287.130">
    <property type="match status" value="1"/>
</dbReference>
<evidence type="ECO:0000256" key="12">
    <source>
        <dbReference type="ARBA" id="ARBA00023012"/>
    </source>
</evidence>
<evidence type="ECO:0000256" key="3">
    <source>
        <dbReference type="ARBA" id="ARBA00012438"/>
    </source>
</evidence>
<dbReference type="EMBL" id="CP003051">
    <property type="protein sequence ID" value="AGA90468.1"/>
    <property type="molecule type" value="Genomic_DNA"/>
</dbReference>
<reference evidence="23 24" key="1">
    <citation type="submission" date="2011-09" db="EMBL/GenBank/DDBJ databases">
        <title>Complete sequence of chromosome of Thioflavicoccus mobilis 8321.</title>
        <authorList>
            <consortium name="US DOE Joint Genome Institute"/>
            <person name="Lucas S."/>
            <person name="Han J."/>
            <person name="Lapidus A."/>
            <person name="Cheng J.-F."/>
            <person name="Goodwin L."/>
            <person name="Pitluck S."/>
            <person name="Peters L."/>
            <person name="Ovchinnikova G."/>
            <person name="Lu M."/>
            <person name="Detter J.C."/>
            <person name="Han C."/>
            <person name="Tapia R."/>
            <person name="Land M."/>
            <person name="Hauser L."/>
            <person name="Kyrpides N."/>
            <person name="Ivanova N."/>
            <person name="Pagani I."/>
            <person name="Vogl K."/>
            <person name="Liu Z."/>
            <person name="Imhoff J."/>
            <person name="Thiel V."/>
            <person name="Frigaard N.-U."/>
            <person name="Bryant D."/>
            <person name="Woyke T."/>
        </authorList>
    </citation>
    <scope>NUCLEOTIDE SEQUENCE [LARGE SCALE GENOMIC DNA]</scope>
    <source>
        <strain evidence="23 24">8321</strain>
    </source>
</reference>
<feature type="transmembrane region" description="Helical" evidence="19">
    <location>
        <begin position="72"/>
        <end position="93"/>
    </location>
</feature>
<feature type="modified residue" description="Phosphohistidine" evidence="16">
    <location>
        <position position="767"/>
    </location>
</feature>
<dbReference type="CDD" id="cd00088">
    <property type="entry name" value="HPT"/>
    <property type="match status" value="1"/>
</dbReference>
<evidence type="ECO:0000256" key="16">
    <source>
        <dbReference type="PROSITE-ProRule" id="PRU00110"/>
    </source>
</evidence>
<dbReference type="HOGENOM" id="CLU_000445_104_10_6"/>
<dbReference type="InterPro" id="IPR011006">
    <property type="entry name" value="CheY-like_superfamily"/>
</dbReference>
<evidence type="ECO:0000256" key="15">
    <source>
        <dbReference type="ARBA" id="ARBA00068150"/>
    </source>
</evidence>
<dbReference type="InterPro" id="IPR004358">
    <property type="entry name" value="Sig_transdc_His_kin-like_C"/>
</dbReference>
<dbReference type="SUPFAM" id="SSF47384">
    <property type="entry name" value="Homodimeric domain of signal transducing histidine kinase"/>
    <property type="match status" value="1"/>
</dbReference>
<evidence type="ECO:0000256" key="1">
    <source>
        <dbReference type="ARBA" id="ARBA00000085"/>
    </source>
</evidence>
<dbReference type="CDD" id="cd16922">
    <property type="entry name" value="HATPase_EvgS-ArcB-TorS-like"/>
    <property type="match status" value="1"/>
</dbReference>
<feature type="transmembrane region" description="Helical" evidence="19">
    <location>
        <begin position="29"/>
        <end position="51"/>
    </location>
</feature>
<dbReference type="Pfam" id="PF02518">
    <property type="entry name" value="HATPase_c"/>
    <property type="match status" value="1"/>
</dbReference>
<evidence type="ECO:0000256" key="18">
    <source>
        <dbReference type="SAM" id="MobiDB-lite"/>
    </source>
</evidence>
<gene>
    <name evidence="23" type="ORF">Thimo_1691</name>
</gene>
<dbReference type="CDD" id="cd00082">
    <property type="entry name" value="HisKA"/>
    <property type="match status" value="1"/>
</dbReference>
<name>L0GUP9_9GAMM</name>
<comment type="subunit">
    <text evidence="14">At low DSF concentrations, interacts with RpfF.</text>
</comment>
<dbReference type="STRING" id="765912.Thimo_1691"/>
<feature type="region of interest" description="Disordered" evidence="18">
    <location>
        <begin position="686"/>
        <end position="709"/>
    </location>
</feature>
<evidence type="ECO:0000256" key="9">
    <source>
        <dbReference type="ARBA" id="ARBA00022777"/>
    </source>
</evidence>
<evidence type="ECO:0000256" key="19">
    <source>
        <dbReference type="SAM" id="Phobius"/>
    </source>
</evidence>
<dbReference type="KEGG" id="tmb:Thimo_1691"/>
<dbReference type="InterPro" id="IPR036641">
    <property type="entry name" value="HPT_dom_sf"/>
</dbReference>
<evidence type="ECO:0000259" key="21">
    <source>
        <dbReference type="PROSITE" id="PS50110"/>
    </source>
</evidence>
<dbReference type="SUPFAM" id="SSF52172">
    <property type="entry name" value="CheY-like"/>
    <property type="match status" value="1"/>
</dbReference>
<dbReference type="AlphaFoldDB" id="L0GUP9"/>
<comment type="subcellular location">
    <subcellularLocation>
        <location evidence="2">Cell membrane</location>
        <topology evidence="2">Multi-pass membrane protein</topology>
    </subcellularLocation>
</comment>
<dbReference type="EC" id="2.7.13.3" evidence="3"/>
<dbReference type="SMART" id="SM00448">
    <property type="entry name" value="REC"/>
    <property type="match status" value="1"/>
</dbReference>
<keyword evidence="5 17" id="KW-0597">Phosphoprotein</keyword>
<evidence type="ECO:0000259" key="22">
    <source>
        <dbReference type="PROSITE" id="PS50894"/>
    </source>
</evidence>
<comment type="catalytic activity">
    <reaction evidence="1">
        <text>ATP + protein L-histidine = ADP + protein N-phospho-L-histidine.</text>
        <dbReference type="EC" id="2.7.13.3"/>
    </reaction>
</comment>
<keyword evidence="10" id="KW-0067">ATP-binding</keyword>
<evidence type="ECO:0000256" key="5">
    <source>
        <dbReference type="ARBA" id="ARBA00022553"/>
    </source>
</evidence>
<keyword evidence="12" id="KW-0902">Two-component regulatory system</keyword>
<feature type="transmembrane region" description="Helical" evidence="19">
    <location>
        <begin position="129"/>
        <end position="150"/>
    </location>
</feature>
<dbReference type="eggNOG" id="COG2198">
    <property type="taxonomic scope" value="Bacteria"/>
</dbReference>